<sequence>ATNRGLELVERAAEEAEPLVVAATTHAVAASASIGVTLAENGDGHSDSPHPSAGTSAFADVRIGGPHVGPAQMASALGSDRLLGPRPAGVTFAPCTAAQPSPACYAKVVSISQPSGSADGGGVTDVDDPLSWAAAAICAAAGSVAGPWTTAAAEAPGSRSCCHHPHPGGNSVASLRCRTGETECDPNDIQRCLLAAPSIWGHGSDEMGGRNDGWLRTLLSRSSSSSTTTTDASSVPVPVAFCSCLASSWNGTTGACM</sequence>
<feature type="non-terminal residue" evidence="1">
    <location>
        <position position="1"/>
    </location>
</feature>
<name>A0A8J4FUC1_9CHLO</name>
<proteinExistence type="predicted"/>
<accession>A0A8J4FUC1</accession>
<dbReference type="EMBL" id="BNCP01000059">
    <property type="protein sequence ID" value="GIL90677.1"/>
    <property type="molecule type" value="Genomic_DNA"/>
</dbReference>
<keyword evidence="2" id="KW-1185">Reference proteome</keyword>
<comment type="caution">
    <text evidence="1">The sequence shown here is derived from an EMBL/GenBank/DDBJ whole genome shotgun (WGS) entry which is preliminary data.</text>
</comment>
<dbReference type="AlphaFoldDB" id="A0A8J4FUC1"/>
<reference evidence="1" key="1">
    <citation type="journal article" date="2021" name="Proc. Natl. Acad. Sci. U.S.A.">
        <title>Three genomes in the algal genus Volvox reveal the fate of a haploid sex-determining region after a transition to homothallism.</title>
        <authorList>
            <person name="Yamamoto K."/>
            <person name="Hamaji T."/>
            <person name="Kawai-Toyooka H."/>
            <person name="Matsuzaki R."/>
            <person name="Takahashi F."/>
            <person name="Nishimura Y."/>
            <person name="Kawachi M."/>
            <person name="Noguchi H."/>
            <person name="Minakuchi Y."/>
            <person name="Umen J.G."/>
            <person name="Toyoda A."/>
            <person name="Nozaki H."/>
        </authorList>
    </citation>
    <scope>NUCLEOTIDE SEQUENCE</scope>
    <source>
        <strain evidence="1">NIES-3786</strain>
    </source>
</reference>
<gene>
    <name evidence="1" type="ORF">Vretifemale_18377</name>
</gene>
<protein>
    <submittedName>
        <fullName evidence="1">Uncharacterized protein</fullName>
    </submittedName>
</protein>
<evidence type="ECO:0000313" key="2">
    <source>
        <dbReference type="Proteomes" id="UP000747110"/>
    </source>
</evidence>
<organism evidence="1 2">
    <name type="scientific">Volvox reticuliferus</name>
    <dbReference type="NCBI Taxonomy" id="1737510"/>
    <lineage>
        <taxon>Eukaryota</taxon>
        <taxon>Viridiplantae</taxon>
        <taxon>Chlorophyta</taxon>
        <taxon>core chlorophytes</taxon>
        <taxon>Chlorophyceae</taxon>
        <taxon>CS clade</taxon>
        <taxon>Chlamydomonadales</taxon>
        <taxon>Volvocaceae</taxon>
        <taxon>Volvox</taxon>
    </lineage>
</organism>
<dbReference type="Proteomes" id="UP000747110">
    <property type="component" value="Unassembled WGS sequence"/>
</dbReference>
<evidence type="ECO:0000313" key="1">
    <source>
        <dbReference type="EMBL" id="GIL90677.1"/>
    </source>
</evidence>